<dbReference type="Proteomes" id="UP001498398">
    <property type="component" value="Unassembled WGS sequence"/>
</dbReference>
<reference evidence="3 4" key="1">
    <citation type="submission" date="2024-01" db="EMBL/GenBank/DDBJ databases">
        <title>A draft genome for the cacao thread blight pathogen Marasmiellus scandens.</title>
        <authorList>
            <person name="Baruah I.K."/>
            <person name="Leung J."/>
            <person name="Bukari Y."/>
            <person name="Amoako-Attah I."/>
            <person name="Meinhardt L.W."/>
            <person name="Bailey B.A."/>
            <person name="Cohen S.P."/>
        </authorList>
    </citation>
    <scope>NUCLEOTIDE SEQUENCE [LARGE SCALE GENOMIC DNA]</scope>
    <source>
        <strain evidence="3 4">GH-19</strain>
    </source>
</reference>
<evidence type="ECO:0000313" key="4">
    <source>
        <dbReference type="Proteomes" id="UP001498398"/>
    </source>
</evidence>
<accession>A0ABR1K0B4</accession>
<keyword evidence="4" id="KW-1185">Reference proteome</keyword>
<sequence length="383" mass="38571">MRTAFVTLALVLAAAARPSALNRFSSRQDNVALQNGQDAIALNDKFKTLTADSPCQAGDQACINGGFAQCVNGKFVVQGCAAGTTCAALPLVNAQGTTIACTTQADIDQRIAATGATGAGGNTGNNNAGNNNAGNDAGNGNNNAGAGGAAGNGANNAGAGGAAGAGGDPQTSLTLDPKVIASGFANDGQDQPEAGQVPSLTSTNNFINFCLTVPNLPITNGQQIKTGSCNPAPIGVIPSVGNMPSSKFTNPVNGATVPANKEFTISMAIQRMETGNFVNAQENYFAAPQQLNGQGQIIGHTHVVVELLQSLDQATPTDPQVFAFFKGVNGKAQNGVVTADVTNGLPAGAYRLCSINAAANHQPVIVPVAQHGSLDDCVYFTAN</sequence>
<organism evidence="3 4">
    <name type="scientific">Marasmiellus scandens</name>
    <dbReference type="NCBI Taxonomy" id="2682957"/>
    <lineage>
        <taxon>Eukaryota</taxon>
        <taxon>Fungi</taxon>
        <taxon>Dikarya</taxon>
        <taxon>Basidiomycota</taxon>
        <taxon>Agaricomycotina</taxon>
        <taxon>Agaricomycetes</taxon>
        <taxon>Agaricomycetidae</taxon>
        <taxon>Agaricales</taxon>
        <taxon>Marasmiineae</taxon>
        <taxon>Omphalotaceae</taxon>
        <taxon>Marasmiellus</taxon>
    </lineage>
</organism>
<protein>
    <recommendedName>
        <fullName evidence="5">Carbohydrate-binding module family 19 domain-containing protein</fullName>
    </recommendedName>
</protein>
<dbReference type="PANTHER" id="PTHR34587">
    <property type="entry name" value="VWFA DOMAIN-CONTAINING PROTEIN"/>
    <property type="match status" value="1"/>
</dbReference>
<evidence type="ECO:0000256" key="1">
    <source>
        <dbReference type="SAM" id="MobiDB-lite"/>
    </source>
</evidence>
<feature type="chain" id="PRO_5045441857" description="Carbohydrate-binding module family 19 domain-containing protein" evidence="2">
    <location>
        <begin position="17"/>
        <end position="383"/>
    </location>
</feature>
<keyword evidence="2" id="KW-0732">Signal</keyword>
<feature type="region of interest" description="Disordered" evidence="1">
    <location>
        <begin position="116"/>
        <end position="135"/>
    </location>
</feature>
<feature type="signal peptide" evidence="2">
    <location>
        <begin position="1"/>
        <end position="16"/>
    </location>
</feature>
<dbReference type="PANTHER" id="PTHR34587:SF2">
    <property type="entry name" value="G-PROTEIN COUPLED RECEPTORS FAMILY 1 PROFILE DOMAIN-CONTAINING PROTEIN"/>
    <property type="match status" value="1"/>
</dbReference>
<proteinExistence type="predicted"/>
<gene>
    <name evidence="3" type="ORF">VKT23_003018</name>
</gene>
<evidence type="ECO:0000313" key="3">
    <source>
        <dbReference type="EMBL" id="KAK7468513.1"/>
    </source>
</evidence>
<evidence type="ECO:0008006" key="5">
    <source>
        <dbReference type="Google" id="ProtNLM"/>
    </source>
</evidence>
<comment type="caution">
    <text evidence="3">The sequence shown here is derived from an EMBL/GenBank/DDBJ whole genome shotgun (WGS) entry which is preliminary data.</text>
</comment>
<feature type="compositionally biased region" description="Low complexity" evidence="1">
    <location>
        <begin position="124"/>
        <end position="135"/>
    </location>
</feature>
<evidence type="ECO:0000256" key="2">
    <source>
        <dbReference type="SAM" id="SignalP"/>
    </source>
</evidence>
<dbReference type="EMBL" id="JBANRG010000003">
    <property type="protein sequence ID" value="KAK7468513.1"/>
    <property type="molecule type" value="Genomic_DNA"/>
</dbReference>
<dbReference type="InterPro" id="IPR053216">
    <property type="entry name" value="Appressorial_penetr-assoc"/>
</dbReference>
<name>A0ABR1K0B4_9AGAR</name>